<feature type="transmembrane region" description="Helical" evidence="1">
    <location>
        <begin position="21"/>
        <end position="38"/>
    </location>
</feature>
<organism evidence="2 3">
    <name type="scientific">Streptomyces chattanoogensis</name>
    <dbReference type="NCBI Taxonomy" id="66876"/>
    <lineage>
        <taxon>Bacteria</taxon>
        <taxon>Bacillati</taxon>
        <taxon>Actinomycetota</taxon>
        <taxon>Actinomycetes</taxon>
        <taxon>Kitasatosporales</taxon>
        <taxon>Streptomycetaceae</taxon>
        <taxon>Streptomyces</taxon>
    </lineage>
</organism>
<sequence>MREYDALRSEITQRIGARTQIAGFAGVISAVVAGNGGLTFNRPNLYIALVIVAFSLVWWRDSNQGILRLGRHLRMIEEQVNTLSTQLYGRPALSWEDRRQAERRAERTVWRLIGRMGGWNPR</sequence>
<gene>
    <name evidence="2" type="ORF">ADL29_35090</name>
</gene>
<evidence type="ECO:0000313" key="2">
    <source>
        <dbReference type="EMBL" id="KPC59297.1"/>
    </source>
</evidence>
<keyword evidence="1" id="KW-0472">Membrane</keyword>
<dbReference type="PATRIC" id="fig|66876.3.peg.7728"/>
<protein>
    <submittedName>
        <fullName evidence="2">Uncharacterized protein</fullName>
    </submittedName>
</protein>
<dbReference type="Proteomes" id="UP000037982">
    <property type="component" value="Unassembled WGS sequence"/>
</dbReference>
<dbReference type="EMBL" id="LGKG01000185">
    <property type="protein sequence ID" value="KPC59297.1"/>
    <property type="molecule type" value="Genomic_DNA"/>
</dbReference>
<keyword evidence="3" id="KW-1185">Reference proteome</keyword>
<proteinExistence type="predicted"/>
<accession>A0A0N1JVZ9</accession>
<keyword evidence="1" id="KW-0812">Transmembrane</keyword>
<keyword evidence="1" id="KW-1133">Transmembrane helix</keyword>
<feature type="transmembrane region" description="Helical" evidence="1">
    <location>
        <begin position="44"/>
        <end position="61"/>
    </location>
</feature>
<dbReference type="AlphaFoldDB" id="A0A0N1JVZ9"/>
<reference evidence="3" key="1">
    <citation type="submission" date="2015-07" db="EMBL/GenBank/DDBJ databases">
        <authorList>
            <person name="Ju K.-S."/>
            <person name="Doroghazi J.R."/>
            <person name="Metcalf W.W."/>
        </authorList>
    </citation>
    <scope>NUCLEOTIDE SEQUENCE [LARGE SCALE GENOMIC DNA]</scope>
    <source>
        <strain evidence="3">NRRL ISP-5002</strain>
    </source>
</reference>
<name>A0A0N1JVZ9_9ACTN</name>
<comment type="caution">
    <text evidence="2">The sequence shown here is derived from an EMBL/GenBank/DDBJ whole genome shotgun (WGS) entry which is preliminary data.</text>
</comment>
<evidence type="ECO:0000313" key="3">
    <source>
        <dbReference type="Proteomes" id="UP000037982"/>
    </source>
</evidence>
<evidence type="ECO:0000256" key="1">
    <source>
        <dbReference type="SAM" id="Phobius"/>
    </source>
</evidence>